<protein>
    <submittedName>
        <fullName evidence="1">DNA topology modulation protein</fullName>
    </submittedName>
</protein>
<dbReference type="Proteomes" id="UP001500804">
    <property type="component" value="Unassembled WGS sequence"/>
</dbReference>
<dbReference type="Gene3D" id="3.40.50.300">
    <property type="entry name" value="P-loop containing nucleotide triphosphate hydrolases"/>
    <property type="match status" value="1"/>
</dbReference>
<organism evidence="1 2">
    <name type="scientific">Pseudonocardia adelaidensis</name>
    <dbReference type="NCBI Taxonomy" id="648754"/>
    <lineage>
        <taxon>Bacteria</taxon>
        <taxon>Bacillati</taxon>
        <taxon>Actinomycetota</taxon>
        <taxon>Actinomycetes</taxon>
        <taxon>Pseudonocardiales</taxon>
        <taxon>Pseudonocardiaceae</taxon>
        <taxon>Pseudonocardia</taxon>
    </lineage>
</organism>
<comment type="caution">
    <text evidence="1">The sequence shown here is derived from an EMBL/GenBank/DDBJ whole genome shotgun (WGS) entry which is preliminary data.</text>
</comment>
<sequence>MDRVVVVGRGGAGKSVISRRIGELIGAPVIELDALFWRDPGLRPLAGQEWVRVQEEFVRERPRWVADGDLGPYDVLSVRLRAADAVVMLDYSLLRCAWRALRRSREGRDFWSWVVTYRCRWKPRVLAEVAVHAPGAEVHVLRSPRDASALLRALRGM</sequence>
<dbReference type="SUPFAM" id="SSF52540">
    <property type="entry name" value="P-loop containing nucleoside triphosphate hydrolases"/>
    <property type="match status" value="1"/>
</dbReference>
<dbReference type="InterPro" id="IPR027417">
    <property type="entry name" value="P-loop_NTPase"/>
</dbReference>
<gene>
    <name evidence="1" type="ORF">GCM10023320_64820</name>
</gene>
<dbReference type="RefSeq" id="WP_345610395.1">
    <property type="nucleotide sequence ID" value="NZ_BAABJO010000032.1"/>
</dbReference>
<accession>A0ABP9NZG2</accession>
<dbReference type="PANTHER" id="PTHR37816">
    <property type="entry name" value="YALI0E33011P"/>
    <property type="match status" value="1"/>
</dbReference>
<proteinExistence type="predicted"/>
<reference evidence="2" key="1">
    <citation type="journal article" date="2019" name="Int. J. Syst. Evol. Microbiol.">
        <title>The Global Catalogue of Microorganisms (GCM) 10K type strain sequencing project: providing services to taxonomists for standard genome sequencing and annotation.</title>
        <authorList>
            <consortium name="The Broad Institute Genomics Platform"/>
            <consortium name="The Broad Institute Genome Sequencing Center for Infectious Disease"/>
            <person name="Wu L."/>
            <person name="Ma J."/>
        </authorList>
    </citation>
    <scope>NUCLEOTIDE SEQUENCE [LARGE SCALE GENOMIC DNA]</scope>
    <source>
        <strain evidence="2">JCM 18302</strain>
    </source>
</reference>
<dbReference type="EMBL" id="BAABJO010000032">
    <property type="protein sequence ID" value="GAA5135388.1"/>
    <property type="molecule type" value="Genomic_DNA"/>
</dbReference>
<evidence type="ECO:0000313" key="2">
    <source>
        <dbReference type="Proteomes" id="UP001500804"/>
    </source>
</evidence>
<dbReference type="InterPro" id="IPR052922">
    <property type="entry name" value="Cytidylate_Kinase-2"/>
</dbReference>
<dbReference type="PANTHER" id="PTHR37816:SF3">
    <property type="entry name" value="MODULATES DNA TOPOLOGY"/>
    <property type="match status" value="1"/>
</dbReference>
<keyword evidence="2" id="KW-1185">Reference proteome</keyword>
<name>A0ABP9NZG2_9PSEU</name>
<evidence type="ECO:0000313" key="1">
    <source>
        <dbReference type="EMBL" id="GAA5135388.1"/>
    </source>
</evidence>